<dbReference type="PANTHER" id="PTHR10948:SF23">
    <property type="entry name" value="TRANSPOSASE INSI FOR INSERTION SEQUENCE ELEMENT IS30A-RELATED"/>
    <property type="match status" value="1"/>
</dbReference>
<dbReference type="PANTHER" id="PTHR10948">
    <property type="entry name" value="TRANSPOSASE"/>
    <property type="match status" value="1"/>
</dbReference>
<sequence>LAYHRKFTIATDVSVYFCDPKSPWQRGSNENTNGLLRQYFPNGTDLSVYTQHDLDQVALRLNTRATENPWLPDAG</sequence>
<dbReference type="GO" id="GO:0004803">
    <property type="term" value="F:transposase activity"/>
    <property type="evidence" value="ECO:0007669"/>
    <property type="project" value="TreeGrafter"/>
</dbReference>
<evidence type="ECO:0000313" key="2">
    <source>
        <dbReference type="Proteomes" id="UP000249538"/>
    </source>
</evidence>
<evidence type="ECO:0008006" key="3">
    <source>
        <dbReference type="Google" id="ProtNLM"/>
    </source>
</evidence>
<dbReference type="GO" id="GO:0005829">
    <property type="term" value="C:cytosol"/>
    <property type="evidence" value="ECO:0007669"/>
    <property type="project" value="TreeGrafter"/>
</dbReference>
<dbReference type="InterPro" id="IPR051917">
    <property type="entry name" value="Transposase-Integrase"/>
</dbReference>
<dbReference type="NCBIfam" id="NF033563">
    <property type="entry name" value="transpos_IS30"/>
    <property type="match status" value="1"/>
</dbReference>
<dbReference type="InterPro" id="IPR012337">
    <property type="entry name" value="RNaseH-like_sf"/>
</dbReference>
<feature type="non-terminal residue" evidence="1">
    <location>
        <position position="1"/>
    </location>
</feature>
<proteinExistence type="predicted"/>
<organism evidence="1 2">
    <name type="scientific">Cereibacter changlensis</name>
    <dbReference type="NCBI Taxonomy" id="402884"/>
    <lineage>
        <taxon>Bacteria</taxon>
        <taxon>Pseudomonadati</taxon>
        <taxon>Pseudomonadota</taxon>
        <taxon>Alphaproteobacteria</taxon>
        <taxon>Rhodobacterales</taxon>
        <taxon>Paracoccaceae</taxon>
        <taxon>Cereibacter</taxon>
    </lineage>
</organism>
<name>A0A2W7RDG8_9RHOB</name>
<dbReference type="GO" id="GO:0032196">
    <property type="term" value="P:transposition"/>
    <property type="evidence" value="ECO:0007669"/>
    <property type="project" value="TreeGrafter"/>
</dbReference>
<protein>
    <recommendedName>
        <fullName evidence="3">IS30 family transposase</fullName>
    </recommendedName>
</protein>
<dbReference type="InterPro" id="IPR053392">
    <property type="entry name" value="Transposase_IS30-like"/>
</dbReference>
<accession>A0A2W7RDG8</accession>
<dbReference type="Proteomes" id="UP000249538">
    <property type="component" value="Unassembled WGS sequence"/>
</dbReference>
<dbReference type="SUPFAM" id="SSF53098">
    <property type="entry name" value="Ribonuclease H-like"/>
    <property type="match status" value="1"/>
</dbReference>
<reference evidence="1 2" key="1">
    <citation type="submission" date="2018-06" db="EMBL/GenBank/DDBJ databases">
        <title>Genomic Encyclopedia of Archaeal and Bacterial Type Strains, Phase II (KMG-II): from individual species to whole genera.</title>
        <authorList>
            <person name="Goeker M."/>
        </authorList>
    </citation>
    <scope>NUCLEOTIDE SEQUENCE [LARGE SCALE GENOMIC DNA]</scope>
    <source>
        <strain evidence="1 2">DSM 18774</strain>
    </source>
</reference>
<gene>
    <name evidence="1" type="ORF">LX76_04166</name>
</gene>
<dbReference type="AlphaFoldDB" id="A0A2W7RDG8"/>
<dbReference type="EMBL" id="QKZS01000020">
    <property type="protein sequence ID" value="PZX48795.1"/>
    <property type="molecule type" value="Genomic_DNA"/>
</dbReference>
<evidence type="ECO:0000313" key="1">
    <source>
        <dbReference type="EMBL" id="PZX48795.1"/>
    </source>
</evidence>
<comment type="caution">
    <text evidence="1">The sequence shown here is derived from an EMBL/GenBank/DDBJ whole genome shotgun (WGS) entry which is preliminary data.</text>
</comment>